<reference evidence="9 10" key="1">
    <citation type="journal article" date="2018" name="Mol. Biol. Evol.">
        <title>Broad Genomic Sampling Reveals a Smut Pathogenic Ancestry of the Fungal Clade Ustilaginomycotina.</title>
        <authorList>
            <person name="Kijpornyongpan T."/>
            <person name="Mondo S.J."/>
            <person name="Barry K."/>
            <person name="Sandor L."/>
            <person name="Lee J."/>
            <person name="Lipzen A."/>
            <person name="Pangilinan J."/>
            <person name="LaButti K."/>
            <person name="Hainaut M."/>
            <person name="Henrissat B."/>
            <person name="Grigoriev I.V."/>
            <person name="Spatafora J.W."/>
            <person name="Aime M.C."/>
        </authorList>
    </citation>
    <scope>NUCLEOTIDE SEQUENCE [LARGE SCALE GENOMIC DNA]</scope>
    <source>
        <strain evidence="9 10">MCA 4718</strain>
    </source>
</reference>
<feature type="compositionally biased region" description="Polar residues" evidence="5">
    <location>
        <begin position="116"/>
        <end position="125"/>
    </location>
</feature>
<evidence type="ECO:0000256" key="1">
    <source>
        <dbReference type="ARBA" id="ARBA00009347"/>
    </source>
</evidence>
<comment type="cofactor">
    <cofactor evidence="4">
        <name>FAD</name>
        <dbReference type="ChEBI" id="CHEBI:57692"/>
    </cofactor>
</comment>
<dbReference type="RefSeq" id="XP_025345520.1">
    <property type="nucleotide sequence ID" value="XM_025490492.1"/>
</dbReference>
<dbReference type="InterPro" id="IPR036250">
    <property type="entry name" value="AcylCo_DH-like_C"/>
</dbReference>
<evidence type="ECO:0000259" key="8">
    <source>
        <dbReference type="Pfam" id="PF18158"/>
    </source>
</evidence>
<keyword evidence="3 4" id="KW-0274">FAD</keyword>
<comment type="similarity">
    <text evidence="1 4">Belongs to the acyl-CoA dehydrogenase family.</text>
</comment>
<dbReference type="PANTHER" id="PTHR42707">
    <property type="entry name" value="ACYL-COA DEHYDROGENASE"/>
    <property type="match status" value="1"/>
</dbReference>
<feature type="domain" description="Acyl-CoA dehydrogenase/oxidase C-terminal" evidence="6">
    <location>
        <begin position="319"/>
        <end position="479"/>
    </location>
</feature>
<dbReference type="InterPro" id="IPR041504">
    <property type="entry name" value="AidB_N"/>
</dbReference>
<dbReference type="InterPro" id="IPR052904">
    <property type="entry name" value="Acyl-CoA_dehydrogenase-like"/>
</dbReference>
<keyword evidence="4" id="KW-0560">Oxidoreductase</keyword>
<dbReference type="Gene3D" id="6.10.250.600">
    <property type="match status" value="1"/>
</dbReference>
<proteinExistence type="inferred from homology"/>
<dbReference type="Gene3D" id="1.20.140.10">
    <property type="entry name" value="Butyryl-CoA Dehydrogenase, subunit A, domain 3"/>
    <property type="match status" value="1"/>
</dbReference>
<feature type="region of interest" description="Disordered" evidence="5">
    <location>
        <begin position="108"/>
        <end position="130"/>
    </location>
</feature>
<evidence type="ECO:0000256" key="5">
    <source>
        <dbReference type="SAM" id="MobiDB-lite"/>
    </source>
</evidence>
<protein>
    <recommendedName>
        <fullName evidence="11">Acyl-CoA dehydrogenase NM domain-like protein</fullName>
    </recommendedName>
</protein>
<dbReference type="AlphaFoldDB" id="A0A316TZE6"/>
<dbReference type="SUPFAM" id="SSF56645">
    <property type="entry name" value="Acyl-CoA dehydrogenase NM domain-like"/>
    <property type="match status" value="1"/>
</dbReference>
<evidence type="ECO:0000259" key="6">
    <source>
        <dbReference type="Pfam" id="PF00441"/>
    </source>
</evidence>
<evidence type="ECO:0000259" key="7">
    <source>
        <dbReference type="Pfam" id="PF02770"/>
    </source>
</evidence>
<evidence type="ECO:0000256" key="2">
    <source>
        <dbReference type="ARBA" id="ARBA00022630"/>
    </source>
</evidence>
<organism evidence="9 10">
    <name type="scientific">Pseudomicrostroma glucosiphilum</name>
    <dbReference type="NCBI Taxonomy" id="1684307"/>
    <lineage>
        <taxon>Eukaryota</taxon>
        <taxon>Fungi</taxon>
        <taxon>Dikarya</taxon>
        <taxon>Basidiomycota</taxon>
        <taxon>Ustilaginomycotina</taxon>
        <taxon>Exobasidiomycetes</taxon>
        <taxon>Microstromatales</taxon>
        <taxon>Microstromatales incertae sedis</taxon>
        <taxon>Pseudomicrostroma</taxon>
    </lineage>
</organism>
<dbReference type="OrthoDB" id="10251155at2759"/>
<dbReference type="Pfam" id="PF18158">
    <property type="entry name" value="AidB_N"/>
    <property type="match status" value="1"/>
</dbReference>
<keyword evidence="2 4" id="KW-0285">Flavoprotein</keyword>
<dbReference type="Gene3D" id="2.40.110.20">
    <property type="match status" value="1"/>
</dbReference>
<dbReference type="PANTHER" id="PTHR42707:SF2">
    <property type="entry name" value="ACD11 DEHYDROGENASE"/>
    <property type="match status" value="1"/>
</dbReference>
<gene>
    <name evidence="9" type="ORF">BCV69DRAFT_252881</name>
</gene>
<keyword evidence="10" id="KW-1185">Reference proteome</keyword>
<evidence type="ECO:0000256" key="4">
    <source>
        <dbReference type="RuleBase" id="RU362125"/>
    </source>
</evidence>
<dbReference type="Proteomes" id="UP000245942">
    <property type="component" value="Unassembled WGS sequence"/>
</dbReference>
<accession>A0A316TZE6</accession>
<dbReference type="Pfam" id="PF02770">
    <property type="entry name" value="Acyl-CoA_dh_M"/>
    <property type="match status" value="1"/>
</dbReference>
<dbReference type="InterPro" id="IPR009100">
    <property type="entry name" value="AcylCoA_DH/oxidase_NM_dom_sf"/>
</dbReference>
<feature type="domain" description="Adaptive response protein AidB N-terminal" evidence="8">
    <location>
        <begin position="8"/>
        <end position="175"/>
    </location>
</feature>
<evidence type="ECO:0008006" key="11">
    <source>
        <dbReference type="Google" id="ProtNLM"/>
    </source>
</evidence>
<dbReference type="SUPFAM" id="SSF47203">
    <property type="entry name" value="Acyl-CoA dehydrogenase C-terminal domain-like"/>
    <property type="match status" value="1"/>
</dbReference>
<dbReference type="GeneID" id="37012226"/>
<dbReference type="GO" id="GO:0003995">
    <property type="term" value="F:acyl-CoA dehydrogenase activity"/>
    <property type="evidence" value="ECO:0007669"/>
    <property type="project" value="TreeGrafter"/>
</dbReference>
<sequence length="654" mass="72288">MRAEQGHQFPPIPLHNPFRSNAPLQRLLLRLLGESPHLETIFNNLDLLADRCIGEHALSANKLKGVEDEPRLIQYDAWGRRIDELRTGEGWRELKAATAKEGIVAESYPLQKGDHSTSPSSQQQRPKGYLGRDQLGADARIYAFVKIFMFGPFSKLVLCPISMTDGAARVLELAGTPDQKRIISLLTHADPTKAWTAGQWMTERPGGSDISRTETTARPVAQRSDGNYRSGDSFLLDGFKWFSSATDGDIALALARTDADFSKGSRGLSLFLLKVRDPQTGKLNGIRVHRLKQKLGTKYLPTAELELDSCQAELVGTLGQGVKIISSVLNVTRLYSAAGGVFTLTHGLRQSASFSLTRQVGQKQLSEYPLHTQSLFRLTVLQRALQQLFFFNSGLLGKSEAQTANKRDLTLLRLYTPALKAYTAIRASESTLSLLDSFGGQGYMEDSGLGIAESLRDLAVERVWEGTIEVLGMDVVRVVMQSKGEALFVLVSDLRERLSHLMQGDNEGESDVVTLLQGGVDELERSSKILLKTFTDRNLAGSLDYRFAAPLLELMMILNGGALLLEQAGWTRKQLKSQQKASPLVPLTEDIALEEAHIARTWVMEEGELAQTLTKFKTTVEERARGGAVKDTSLDLQHRIVFTEVLDQARQAKL</sequence>
<dbReference type="Pfam" id="PF00441">
    <property type="entry name" value="Acyl-CoA_dh_1"/>
    <property type="match status" value="1"/>
</dbReference>
<name>A0A316TZE6_9BASI</name>
<feature type="domain" description="Acyl-CoA oxidase/dehydrogenase middle" evidence="7">
    <location>
        <begin position="199"/>
        <end position="310"/>
    </location>
</feature>
<evidence type="ECO:0000256" key="3">
    <source>
        <dbReference type="ARBA" id="ARBA00022827"/>
    </source>
</evidence>
<dbReference type="InterPro" id="IPR006091">
    <property type="entry name" value="Acyl-CoA_Oxase/DH_mid-dom"/>
</dbReference>
<evidence type="ECO:0000313" key="10">
    <source>
        <dbReference type="Proteomes" id="UP000245942"/>
    </source>
</evidence>
<dbReference type="STRING" id="1684307.A0A316TZE6"/>
<dbReference type="EMBL" id="KZ819336">
    <property type="protein sequence ID" value="PWN18360.1"/>
    <property type="molecule type" value="Genomic_DNA"/>
</dbReference>
<dbReference type="InterPro" id="IPR009075">
    <property type="entry name" value="AcylCo_DH/oxidase_C"/>
</dbReference>
<evidence type="ECO:0000313" key="9">
    <source>
        <dbReference type="EMBL" id="PWN18360.1"/>
    </source>
</evidence>